<sequence>MADTLTAPAPPAGVRSPTGASKPRRKSKRPHLFSRENSVTPPPTPLRFNHKVPDPAAPAAPVDEDTATVVMQLPAHVAKAQQEAAQQKPQVTKPALEIDTSTTEDSKETVVDDDEPVTPPPNLIHSTPRHGGMHAAKSPKGGRKSMPAAKSPKNRPTSPKTTASKRKTQGNMLQAGSRRTQSQAEGNFWQRVLCCLRPQSALRHTITSEESNWTPEKEAARGPMRKLLPAPLPEHVGKKCLVLDLDETLVHSSFKATPNPDYIIPVEIDNTEYSVYVQKRPKVDEFLREMAEHFELVVYTASLSKYADPLLDLLDKEKTITYRLFREHCTQFRGSYVKDMGLLNRPLRDSIIVDNSSLSFQFHPENSIHCTSFFDDMSDMELDAIGDFLVDLKDVEDVREHLHEWQEFLLQWNMPPV</sequence>
<dbReference type="CDD" id="cd07521">
    <property type="entry name" value="HAD_FCP1-like"/>
    <property type="match status" value="1"/>
</dbReference>
<dbReference type="Gene3D" id="3.40.50.1000">
    <property type="entry name" value="HAD superfamily/HAD-like"/>
    <property type="match status" value="1"/>
</dbReference>
<reference evidence="3" key="1">
    <citation type="submission" date="2021-01" db="EMBL/GenBank/DDBJ databases">
        <authorList>
            <person name="Corre E."/>
            <person name="Pelletier E."/>
            <person name="Niang G."/>
            <person name="Scheremetjew M."/>
            <person name="Finn R."/>
            <person name="Kale V."/>
            <person name="Holt S."/>
            <person name="Cochrane G."/>
            <person name="Meng A."/>
            <person name="Brown T."/>
            <person name="Cohen L."/>
        </authorList>
    </citation>
    <scope>NUCLEOTIDE SEQUENCE</scope>
    <source>
        <strain evidence="3">CCMP2877</strain>
    </source>
</reference>
<dbReference type="InterPro" id="IPR050365">
    <property type="entry name" value="TIM50"/>
</dbReference>
<dbReference type="GO" id="GO:0016791">
    <property type="term" value="F:phosphatase activity"/>
    <property type="evidence" value="ECO:0007669"/>
    <property type="project" value="InterPro"/>
</dbReference>
<feature type="compositionally biased region" description="Polar residues" evidence="1">
    <location>
        <begin position="169"/>
        <end position="183"/>
    </location>
</feature>
<evidence type="ECO:0000313" key="3">
    <source>
        <dbReference type="EMBL" id="CAD9270934.1"/>
    </source>
</evidence>
<dbReference type="PANTHER" id="PTHR12210">
    <property type="entry name" value="DULLARD PROTEIN PHOSPHATASE"/>
    <property type="match status" value="1"/>
</dbReference>
<dbReference type="SMART" id="SM00577">
    <property type="entry name" value="CPDc"/>
    <property type="match status" value="1"/>
</dbReference>
<protein>
    <recommendedName>
        <fullName evidence="2">FCP1 homology domain-containing protein</fullName>
    </recommendedName>
</protein>
<dbReference type="AlphaFoldDB" id="A0A7S1XYT3"/>
<dbReference type="NCBIfam" id="TIGR02251">
    <property type="entry name" value="HIF-SF_euk"/>
    <property type="match status" value="1"/>
</dbReference>
<dbReference type="FunFam" id="3.40.50.1000:FF:000093">
    <property type="entry name" value="NLI interacting factor-like phosphatase family protein"/>
    <property type="match status" value="1"/>
</dbReference>
<dbReference type="PROSITE" id="PS50969">
    <property type="entry name" value="FCP1"/>
    <property type="match status" value="1"/>
</dbReference>
<dbReference type="InterPro" id="IPR011948">
    <property type="entry name" value="Dullard_phosphatase"/>
</dbReference>
<dbReference type="InterPro" id="IPR023214">
    <property type="entry name" value="HAD_sf"/>
</dbReference>
<evidence type="ECO:0000259" key="2">
    <source>
        <dbReference type="PROSITE" id="PS50969"/>
    </source>
</evidence>
<organism evidence="3">
    <name type="scientific">Phaeomonas parva</name>
    <dbReference type="NCBI Taxonomy" id="124430"/>
    <lineage>
        <taxon>Eukaryota</taxon>
        <taxon>Sar</taxon>
        <taxon>Stramenopiles</taxon>
        <taxon>Ochrophyta</taxon>
        <taxon>Pinguiophyceae</taxon>
        <taxon>Pinguiochrysidales</taxon>
        <taxon>Pinguiochrysidaceae</taxon>
        <taxon>Phaeomonas</taxon>
    </lineage>
</organism>
<dbReference type="Pfam" id="PF03031">
    <property type="entry name" value="NIF"/>
    <property type="match status" value="1"/>
</dbReference>
<gene>
    <name evidence="3" type="ORF">PPAR1163_LOCUS29373</name>
</gene>
<feature type="compositionally biased region" description="Basic residues" evidence="1">
    <location>
        <begin position="22"/>
        <end position="32"/>
    </location>
</feature>
<feature type="compositionally biased region" description="Low complexity" evidence="1">
    <location>
        <begin position="74"/>
        <end position="91"/>
    </location>
</feature>
<name>A0A7S1XYT3_9STRA</name>
<feature type="domain" description="FCP1 homology" evidence="2">
    <location>
        <begin position="234"/>
        <end position="392"/>
    </location>
</feature>
<dbReference type="EMBL" id="HBGJ01046676">
    <property type="protein sequence ID" value="CAD9270934.1"/>
    <property type="molecule type" value="Transcribed_RNA"/>
</dbReference>
<dbReference type="InterPro" id="IPR036412">
    <property type="entry name" value="HAD-like_sf"/>
</dbReference>
<accession>A0A7S1XYT3</accession>
<dbReference type="InterPro" id="IPR004274">
    <property type="entry name" value="FCP1_dom"/>
</dbReference>
<dbReference type="SUPFAM" id="SSF56784">
    <property type="entry name" value="HAD-like"/>
    <property type="match status" value="1"/>
</dbReference>
<proteinExistence type="predicted"/>
<feature type="region of interest" description="Disordered" evidence="1">
    <location>
        <begin position="1"/>
        <end position="183"/>
    </location>
</feature>
<evidence type="ECO:0000256" key="1">
    <source>
        <dbReference type="SAM" id="MobiDB-lite"/>
    </source>
</evidence>